<evidence type="ECO:0000313" key="3">
    <source>
        <dbReference type="EMBL" id="OSM05093.1"/>
    </source>
</evidence>
<dbReference type="OrthoDB" id="9782820at2"/>
<dbReference type="CDD" id="cd07361">
    <property type="entry name" value="MEMO_like"/>
    <property type="match status" value="1"/>
</dbReference>
<keyword evidence="4" id="KW-1185">Reference proteome</keyword>
<dbReference type="EMBL" id="LVJN01000018">
    <property type="protein sequence ID" value="OSM05093.1"/>
    <property type="molecule type" value="Genomic_DNA"/>
</dbReference>
<name>A0A1Y2K6C2_9PROT</name>
<dbReference type="AlphaFoldDB" id="A0A1Y2K6C2"/>
<dbReference type="RefSeq" id="WP_158089385.1">
    <property type="nucleotide sequence ID" value="NZ_LVJN01000018.1"/>
</dbReference>
<gene>
    <name evidence="3" type="ORF">MAIT1_03235</name>
</gene>
<keyword evidence="3" id="KW-0560">Oxidoreductase</keyword>
<dbReference type="Proteomes" id="UP000194003">
    <property type="component" value="Unassembled WGS sequence"/>
</dbReference>
<reference evidence="3 4" key="1">
    <citation type="journal article" date="2016" name="BMC Genomics">
        <title>Combined genomic and structural analyses of a cultured magnetotactic bacterium reveals its niche adaptation to a dynamic environment.</title>
        <authorList>
            <person name="Araujo A.C."/>
            <person name="Morillo V."/>
            <person name="Cypriano J."/>
            <person name="Teixeira L.C."/>
            <person name="Leao P."/>
            <person name="Lyra S."/>
            <person name="Almeida L.G."/>
            <person name="Bazylinski D.A."/>
            <person name="Vasconcellos A.T."/>
            <person name="Abreu F."/>
            <person name="Lins U."/>
        </authorList>
    </citation>
    <scope>NUCLEOTIDE SEQUENCE [LARGE SCALE GENOMIC DNA]</scope>
    <source>
        <strain evidence="3 4">IT-1</strain>
    </source>
</reference>
<dbReference type="Pfam" id="PF01875">
    <property type="entry name" value="Memo"/>
    <property type="match status" value="1"/>
</dbReference>
<evidence type="ECO:0000313" key="4">
    <source>
        <dbReference type="Proteomes" id="UP000194003"/>
    </source>
</evidence>
<comment type="caution">
    <text evidence="3">The sequence shown here is derived from an EMBL/GenBank/DDBJ whole genome shotgun (WGS) entry which is preliminary data.</text>
</comment>
<accession>A0A1Y2K6C2</accession>
<dbReference type="PANTHER" id="PTHR11060:SF0">
    <property type="entry name" value="PROTEIN MEMO1"/>
    <property type="match status" value="1"/>
</dbReference>
<keyword evidence="3" id="KW-0223">Dioxygenase</keyword>
<organism evidence="3 4">
    <name type="scientific">Magnetofaba australis IT-1</name>
    <dbReference type="NCBI Taxonomy" id="1434232"/>
    <lineage>
        <taxon>Bacteria</taxon>
        <taxon>Pseudomonadati</taxon>
        <taxon>Pseudomonadota</taxon>
        <taxon>Magnetococcia</taxon>
        <taxon>Magnetococcales</taxon>
        <taxon>Magnetococcaceae</taxon>
        <taxon>Magnetofaba</taxon>
    </lineage>
</organism>
<dbReference type="HAMAP" id="MF_00055">
    <property type="entry name" value="MEMO1"/>
    <property type="match status" value="1"/>
</dbReference>
<evidence type="ECO:0000256" key="2">
    <source>
        <dbReference type="HAMAP-Rule" id="MF_00055"/>
    </source>
</evidence>
<evidence type="ECO:0000256" key="1">
    <source>
        <dbReference type="ARBA" id="ARBA00006315"/>
    </source>
</evidence>
<dbReference type="GO" id="GO:0051213">
    <property type="term" value="F:dioxygenase activity"/>
    <property type="evidence" value="ECO:0007669"/>
    <property type="project" value="UniProtKB-KW"/>
</dbReference>
<protein>
    <recommendedName>
        <fullName evidence="2">MEMO1 family protein MAIT1_03235</fullName>
    </recommendedName>
</protein>
<sequence>MTTLSARPPAVAGMFYPDEPDLLRRTVAHFLSSAPKPQTTPCAVVAPHAGYRFSGVTAGYAYNGLPAATEENPRRVFLVGPSHRVYLDGVSVGDYSAFATPMGDIPLDLQTIGWMLTEPDVSNSANPHAMEHSLETQLPFLLESVQHMRLIPMVYGRISHERLAQILQTYASEDDLIVVSSDLSHFHDYDTARRLDSECHDAVAKQSAEQMSECEACGRTGVAALIMLAKQRGWRSELADYRNSGDTAGDKNRVVGYASYLYFDHTEQAA</sequence>
<dbReference type="NCBIfam" id="TIGR04336">
    <property type="entry name" value="AmmeMemoSam_B"/>
    <property type="match status" value="1"/>
</dbReference>
<dbReference type="InterPro" id="IPR002737">
    <property type="entry name" value="MEMO1_fam"/>
</dbReference>
<dbReference type="PANTHER" id="PTHR11060">
    <property type="entry name" value="PROTEIN MEMO1"/>
    <property type="match status" value="1"/>
</dbReference>
<comment type="similarity">
    <text evidence="1 2">Belongs to the MEMO1 family.</text>
</comment>
<dbReference type="Gene3D" id="3.40.830.10">
    <property type="entry name" value="LigB-like"/>
    <property type="match status" value="1"/>
</dbReference>
<dbReference type="STRING" id="1434232.MAIT1_03235"/>
<proteinExistence type="inferred from homology"/>